<dbReference type="Proteomes" id="UP000639051">
    <property type="component" value="Unassembled WGS sequence"/>
</dbReference>
<evidence type="ECO:0000313" key="2">
    <source>
        <dbReference type="EMBL" id="MBL0705453.1"/>
    </source>
</evidence>
<keyword evidence="3" id="KW-1185">Reference proteome</keyword>
<evidence type="ECO:0008006" key="4">
    <source>
        <dbReference type="Google" id="ProtNLM"/>
    </source>
</evidence>
<sequence>MAPMSHNPSGSPAGQQRTSERESLAAALERTGFYPILVGDVVADALDGRPPVAHLTHLETHFERSEVRRHVTVLALTEDMLVVTHVDEAPLDEAGSRMAAQVSTESVPLAQIATVVLSYVYAQPADYSPGDPVREVTLAIAWSGGQRLDILPAGCGDPQCEADHGYTGTVAQEDLVLRISADADGPRAVDAAKHFARLLRSVSIGSRPLSPAPTRPRLGGLASRTLRGHGGR</sequence>
<evidence type="ECO:0000313" key="3">
    <source>
        <dbReference type="Proteomes" id="UP000639051"/>
    </source>
</evidence>
<evidence type="ECO:0000256" key="1">
    <source>
        <dbReference type="SAM" id="MobiDB-lite"/>
    </source>
</evidence>
<feature type="region of interest" description="Disordered" evidence="1">
    <location>
        <begin position="1"/>
        <end position="23"/>
    </location>
</feature>
<name>A0ABS1K1W2_9MICC</name>
<proteinExistence type="predicted"/>
<organism evidence="2 3">
    <name type="scientific">Sinomonas cellulolyticus</name>
    <dbReference type="NCBI Taxonomy" id="2801916"/>
    <lineage>
        <taxon>Bacteria</taxon>
        <taxon>Bacillati</taxon>
        <taxon>Actinomycetota</taxon>
        <taxon>Actinomycetes</taxon>
        <taxon>Micrococcales</taxon>
        <taxon>Micrococcaceae</taxon>
        <taxon>Sinomonas</taxon>
    </lineage>
</organism>
<reference evidence="2 3" key="1">
    <citation type="submission" date="2021-01" db="EMBL/GenBank/DDBJ databases">
        <title>Genome public.</title>
        <authorList>
            <person name="Liu C."/>
            <person name="Sun Q."/>
        </authorList>
    </citation>
    <scope>NUCLEOTIDE SEQUENCE [LARGE SCALE GENOMIC DNA]</scope>
    <source>
        <strain evidence="2 3">JC656</strain>
    </source>
</reference>
<protein>
    <recommendedName>
        <fullName evidence="4">Cell wall biosynthesis glycosyltransferase</fullName>
    </recommendedName>
</protein>
<accession>A0ABS1K1W2</accession>
<gene>
    <name evidence="2" type="ORF">JJE72_08045</name>
</gene>
<feature type="region of interest" description="Disordered" evidence="1">
    <location>
        <begin position="206"/>
        <end position="232"/>
    </location>
</feature>
<dbReference type="Pfam" id="PF19461">
    <property type="entry name" value="DUF5998"/>
    <property type="match status" value="1"/>
</dbReference>
<dbReference type="InterPro" id="IPR046040">
    <property type="entry name" value="DUF5998"/>
</dbReference>
<comment type="caution">
    <text evidence="2">The sequence shown here is derived from an EMBL/GenBank/DDBJ whole genome shotgun (WGS) entry which is preliminary data.</text>
</comment>
<dbReference type="EMBL" id="JAERRC010000020">
    <property type="protein sequence ID" value="MBL0705453.1"/>
    <property type="molecule type" value="Genomic_DNA"/>
</dbReference>
<feature type="compositionally biased region" description="Polar residues" evidence="1">
    <location>
        <begin position="1"/>
        <end position="17"/>
    </location>
</feature>